<dbReference type="OrthoDB" id="6197590at2759"/>
<keyword evidence="1" id="KW-0472">Membrane</keyword>
<sequence>MEYIYIKFGHLVFLQCICLIVSAYVETVIQNPVLYNKENMSVICRPDPAHRDSIESVRMIRVYVEHHAGPIGTTASKLSRITNMGVIQYGPANTARYIVTGSITTVEAAYLEVFVNARDVMCSDSRLFRCEMDFILKNKTEATDIKDDATCIKGPCNSCFTGLQNFEARTETGTENLASTMKGPCNSCFTGLQNFEARTETGMEKLATAMKDPLIIVGAGLAVLGILSLVCGAILIVKSKRSKNEVVGPFDNTFPGLENSTHYAGLEEAVADTCRSPENALSDPTHYADLDEVIANRRSVQYLSSLQKRQNENPYSSLN</sequence>
<dbReference type="AlphaFoldDB" id="A0A8B8DGZ0"/>
<dbReference type="GeneID" id="111126672"/>
<evidence type="ECO:0000313" key="3">
    <source>
        <dbReference type="RefSeq" id="XP_022327173.1"/>
    </source>
</evidence>
<keyword evidence="1" id="KW-0812">Transmembrane</keyword>
<dbReference type="KEGG" id="cvn:111126672"/>
<name>A0A8B8DGZ0_CRAVI</name>
<feature type="transmembrane region" description="Helical" evidence="1">
    <location>
        <begin position="214"/>
        <end position="237"/>
    </location>
</feature>
<protein>
    <submittedName>
        <fullName evidence="3">Uncharacterized protein LOC111126672 isoform X1</fullName>
    </submittedName>
</protein>
<reference evidence="3" key="1">
    <citation type="submission" date="2025-08" db="UniProtKB">
        <authorList>
            <consortium name="RefSeq"/>
        </authorList>
    </citation>
    <scope>IDENTIFICATION</scope>
    <source>
        <tissue evidence="3">Whole sample</tissue>
    </source>
</reference>
<keyword evidence="2" id="KW-1185">Reference proteome</keyword>
<accession>A0A8B8DGZ0</accession>
<keyword evidence="1" id="KW-1133">Transmembrane helix</keyword>
<dbReference type="RefSeq" id="XP_022327173.1">
    <property type="nucleotide sequence ID" value="XM_022471465.1"/>
</dbReference>
<proteinExistence type="predicted"/>
<gene>
    <name evidence="3" type="primary">LOC111126672</name>
</gene>
<evidence type="ECO:0000256" key="1">
    <source>
        <dbReference type="SAM" id="Phobius"/>
    </source>
</evidence>
<organism evidence="2 3">
    <name type="scientific">Crassostrea virginica</name>
    <name type="common">Eastern oyster</name>
    <dbReference type="NCBI Taxonomy" id="6565"/>
    <lineage>
        <taxon>Eukaryota</taxon>
        <taxon>Metazoa</taxon>
        <taxon>Spiralia</taxon>
        <taxon>Lophotrochozoa</taxon>
        <taxon>Mollusca</taxon>
        <taxon>Bivalvia</taxon>
        <taxon>Autobranchia</taxon>
        <taxon>Pteriomorphia</taxon>
        <taxon>Ostreida</taxon>
        <taxon>Ostreoidea</taxon>
        <taxon>Ostreidae</taxon>
        <taxon>Crassostrea</taxon>
    </lineage>
</organism>
<evidence type="ECO:0000313" key="2">
    <source>
        <dbReference type="Proteomes" id="UP000694844"/>
    </source>
</evidence>
<dbReference type="Proteomes" id="UP000694844">
    <property type="component" value="Chromosome 3"/>
</dbReference>